<evidence type="ECO:0000313" key="9">
    <source>
        <dbReference type="Proteomes" id="UP001158576"/>
    </source>
</evidence>
<dbReference type="Proteomes" id="UP001158576">
    <property type="component" value="Chromosome PAR"/>
</dbReference>
<keyword evidence="9" id="KW-1185">Reference proteome</keyword>
<feature type="domain" description="BHLH" evidence="7">
    <location>
        <begin position="153"/>
        <end position="206"/>
    </location>
</feature>
<accession>A0ABN7RJK8</accession>
<dbReference type="EMBL" id="OU015568">
    <property type="protein sequence ID" value="CAG5078429.1"/>
    <property type="molecule type" value="Genomic_DNA"/>
</dbReference>
<dbReference type="InterPro" id="IPR036638">
    <property type="entry name" value="HLH_DNA-bd_sf"/>
</dbReference>
<evidence type="ECO:0000256" key="1">
    <source>
        <dbReference type="ARBA" id="ARBA00004123"/>
    </source>
</evidence>
<name>A0ABN7RJK8_OIKDI</name>
<dbReference type="PANTHER" id="PTHR11793">
    <property type="entry name" value="BASIC HELIX-LOOP-HELIX TRANSCRIPTION FACTOR"/>
    <property type="match status" value="1"/>
</dbReference>
<proteinExistence type="predicted"/>
<sequence>MADHAADPANDPNHAAAAAAAAANQWATGLAAGNPYLPQSIPGDQNGGMQYPWGQDFNPLAGLNALQGGLPGVRPQTPGMGLPGYPNPWAQMGGYPGQVPEAPNLGKAETKKKKEKSRPSPYEKGGHMLPAKQEKEEDLSMLTPAEREERERQRRVANNARERLRVRDINEAFKELGRMTQMHLKNDKPQTKLSILQHAVNVIMNLEHQVRDRNLNPKAACLKRRPDGADPSSMGLPQSQLPSQPVPPTGSQPDFSQIPNQPANGTSSSDNMVPPNKIPYSEFGPGSVLNPPASVASLGSYPSHSAAPHLDPNLPSHMSSFQ</sequence>
<keyword evidence="4" id="KW-0804">Transcription</keyword>
<keyword evidence="5" id="KW-0539">Nucleus</keyword>
<dbReference type="SMART" id="SM00353">
    <property type="entry name" value="HLH"/>
    <property type="match status" value="1"/>
</dbReference>
<reference evidence="8 9" key="1">
    <citation type="submission" date="2021-04" db="EMBL/GenBank/DDBJ databases">
        <authorList>
            <person name="Bliznina A."/>
        </authorList>
    </citation>
    <scope>NUCLEOTIDE SEQUENCE [LARGE SCALE GENOMIC DNA]</scope>
</reference>
<evidence type="ECO:0000256" key="2">
    <source>
        <dbReference type="ARBA" id="ARBA00023015"/>
    </source>
</evidence>
<feature type="compositionally biased region" description="Low complexity" evidence="6">
    <location>
        <begin position="231"/>
        <end position="243"/>
    </location>
</feature>
<organism evidence="8 9">
    <name type="scientific">Oikopleura dioica</name>
    <name type="common">Tunicate</name>
    <dbReference type="NCBI Taxonomy" id="34765"/>
    <lineage>
        <taxon>Eukaryota</taxon>
        <taxon>Metazoa</taxon>
        <taxon>Chordata</taxon>
        <taxon>Tunicata</taxon>
        <taxon>Appendicularia</taxon>
        <taxon>Copelata</taxon>
        <taxon>Oikopleuridae</taxon>
        <taxon>Oikopleura</taxon>
    </lineage>
</organism>
<evidence type="ECO:0000256" key="4">
    <source>
        <dbReference type="ARBA" id="ARBA00023163"/>
    </source>
</evidence>
<gene>
    <name evidence="8" type="ORF">OKIOD_LOCUS540</name>
</gene>
<dbReference type="PANTHER" id="PTHR11793:SF13">
    <property type="entry name" value="PROTEIN DAUGHTERLESS"/>
    <property type="match status" value="1"/>
</dbReference>
<evidence type="ECO:0000259" key="7">
    <source>
        <dbReference type="PROSITE" id="PS50888"/>
    </source>
</evidence>
<dbReference type="PROSITE" id="PS50888">
    <property type="entry name" value="BHLH"/>
    <property type="match status" value="1"/>
</dbReference>
<dbReference type="SUPFAM" id="SSF47459">
    <property type="entry name" value="HLH, helix-loop-helix DNA-binding domain"/>
    <property type="match status" value="1"/>
</dbReference>
<feature type="compositionally biased region" description="Basic and acidic residues" evidence="6">
    <location>
        <begin position="145"/>
        <end position="156"/>
    </location>
</feature>
<keyword evidence="2" id="KW-0805">Transcription regulation</keyword>
<feature type="region of interest" description="Disordered" evidence="6">
    <location>
        <begin position="221"/>
        <end position="322"/>
    </location>
</feature>
<dbReference type="Pfam" id="PF00010">
    <property type="entry name" value="HLH"/>
    <property type="match status" value="1"/>
</dbReference>
<dbReference type="InterPro" id="IPR011598">
    <property type="entry name" value="bHLH_dom"/>
</dbReference>
<protein>
    <submittedName>
        <fullName evidence="8">Oidioi.mRNA.OKI2018_I69.PAR.g8982.t1.cds</fullName>
    </submittedName>
</protein>
<dbReference type="Gene3D" id="4.10.280.10">
    <property type="entry name" value="Helix-loop-helix DNA-binding domain"/>
    <property type="match status" value="1"/>
</dbReference>
<feature type="compositionally biased region" description="Polar residues" evidence="6">
    <location>
        <begin position="251"/>
        <end position="271"/>
    </location>
</feature>
<feature type="region of interest" description="Disordered" evidence="6">
    <location>
        <begin position="94"/>
        <end position="156"/>
    </location>
</feature>
<comment type="subcellular location">
    <subcellularLocation>
        <location evidence="1">Nucleus</location>
    </subcellularLocation>
</comment>
<feature type="compositionally biased region" description="Low complexity" evidence="6">
    <location>
        <begin position="7"/>
        <end position="24"/>
    </location>
</feature>
<evidence type="ECO:0000256" key="5">
    <source>
        <dbReference type="ARBA" id="ARBA00023242"/>
    </source>
</evidence>
<evidence type="ECO:0000256" key="6">
    <source>
        <dbReference type="SAM" id="MobiDB-lite"/>
    </source>
</evidence>
<feature type="region of interest" description="Disordered" evidence="6">
    <location>
        <begin position="1"/>
        <end position="53"/>
    </location>
</feature>
<dbReference type="InterPro" id="IPR051098">
    <property type="entry name" value="NeuroDiff_E-box_TFs"/>
</dbReference>
<evidence type="ECO:0000313" key="8">
    <source>
        <dbReference type="EMBL" id="CAG5078429.1"/>
    </source>
</evidence>
<evidence type="ECO:0000256" key="3">
    <source>
        <dbReference type="ARBA" id="ARBA00023125"/>
    </source>
</evidence>
<keyword evidence="3" id="KW-0238">DNA-binding</keyword>